<dbReference type="PANTHER" id="PTHR10590">
    <property type="entry name" value="SODIUM/NUCLEOSIDE COTRANSPORTER"/>
    <property type="match status" value="1"/>
</dbReference>
<comment type="caution">
    <text evidence="11">The sequence shown here is derived from an EMBL/GenBank/DDBJ whole genome shotgun (WGS) entry which is preliminary data.</text>
</comment>
<dbReference type="AlphaFoldDB" id="A0A7W4J115"/>
<feature type="domain" description="Nucleoside transporter/FeoB GTPase Gate" evidence="10">
    <location>
        <begin position="98"/>
        <end position="196"/>
    </location>
</feature>
<accession>A0A7W4J115</accession>
<dbReference type="Pfam" id="PF07670">
    <property type="entry name" value="Gate"/>
    <property type="match status" value="1"/>
</dbReference>
<feature type="transmembrane region" description="Helical" evidence="7">
    <location>
        <begin position="201"/>
        <end position="221"/>
    </location>
</feature>
<evidence type="ECO:0000256" key="6">
    <source>
        <dbReference type="ARBA" id="ARBA00023136"/>
    </source>
</evidence>
<evidence type="ECO:0000259" key="10">
    <source>
        <dbReference type="Pfam" id="PF07670"/>
    </source>
</evidence>
<evidence type="ECO:0000256" key="3">
    <source>
        <dbReference type="ARBA" id="ARBA00022475"/>
    </source>
</evidence>
<dbReference type="GO" id="GO:0015293">
    <property type="term" value="F:symporter activity"/>
    <property type="evidence" value="ECO:0007669"/>
    <property type="project" value="TreeGrafter"/>
</dbReference>
<name>A0A7W4J115_9PROT</name>
<feature type="transmembrane region" description="Helical" evidence="7">
    <location>
        <begin position="391"/>
        <end position="412"/>
    </location>
</feature>
<feature type="transmembrane region" description="Helical" evidence="7">
    <location>
        <begin position="95"/>
        <end position="118"/>
    </location>
</feature>
<feature type="domain" description="Concentrative nucleoside transporter N-terminal" evidence="8">
    <location>
        <begin position="8"/>
        <end position="81"/>
    </location>
</feature>
<keyword evidence="4 7" id="KW-0812">Transmembrane</keyword>
<dbReference type="InterPro" id="IPR002668">
    <property type="entry name" value="CNT_N_dom"/>
</dbReference>
<dbReference type="RefSeq" id="WP_182979291.1">
    <property type="nucleotide sequence ID" value="NZ_BAABGB010000019.1"/>
</dbReference>
<dbReference type="Proteomes" id="UP000577891">
    <property type="component" value="Unassembled WGS sequence"/>
</dbReference>
<protein>
    <submittedName>
        <fullName evidence="11">NupC/NupG family nucleoside CNT transporter</fullName>
    </submittedName>
</protein>
<dbReference type="Pfam" id="PF01773">
    <property type="entry name" value="Nucleos_tra2_N"/>
    <property type="match status" value="1"/>
</dbReference>
<keyword evidence="5 7" id="KW-1133">Transmembrane helix</keyword>
<dbReference type="InterPro" id="IPR011657">
    <property type="entry name" value="CNT_C_dom"/>
</dbReference>
<comment type="similarity">
    <text evidence="2">Belongs to the concentrative nucleoside transporter (CNT) (TC 2.A.41) family.</text>
</comment>
<evidence type="ECO:0000256" key="4">
    <source>
        <dbReference type="ARBA" id="ARBA00022692"/>
    </source>
</evidence>
<gene>
    <name evidence="11" type="ORF">HLH35_11635</name>
</gene>
<keyword evidence="12" id="KW-1185">Reference proteome</keyword>
<dbReference type="PANTHER" id="PTHR10590:SF4">
    <property type="entry name" value="SOLUTE CARRIER FAMILY 28 MEMBER 3"/>
    <property type="match status" value="1"/>
</dbReference>
<comment type="subcellular location">
    <subcellularLocation>
        <location evidence="1">Cell membrane</location>
        <topology evidence="1">Multi-pass membrane protein</topology>
    </subcellularLocation>
</comment>
<feature type="transmembrane region" description="Helical" evidence="7">
    <location>
        <begin position="31"/>
        <end position="49"/>
    </location>
</feature>
<dbReference type="GO" id="GO:0005886">
    <property type="term" value="C:plasma membrane"/>
    <property type="evidence" value="ECO:0007669"/>
    <property type="project" value="UniProtKB-SubCell"/>
</dbReference>
<sequence length="413" mass="42918">MAVLHGILGLACLIALAVAFSADRRGIRPRIILAAVAMQVALGGLILFVPPGRVALHAISGAVDTVLGYGAQGSAFLFGPLVGPRMDVLFPDGGFIFALRILPQIAYISALIAILYYYRIMQRLARLLGGMLRRVLGTSMIESFSAVTTIFLGQSEMPVALRPYVPLLTREELFAVMSSGTASVAGSVLVGYAGLGVPMDYLLAASVMAIPGGLLFAKILMPSRERTRISGLDLEFGHEHPVNVFEAIAIGTASGVGVAVAVGGMLIAFIGLIALANGLIHGLGGWLGVGNLSLETIFGVIFAPLAWLIGVPWHESGVVGAIMGQKLVFNEFVAYVALAPHFHDATLDPRALAIASFALCGFANLSSVGILIAGFGSIAPERRGEVASMGLRAVFAGSLSNFASATIAGMFIG</sequence>
<dbReference type="InterPro" id="IPR011642">
    <property type="entry name" value="Gate_dom"/>
</dbReference>
<dbReference type="GO" id="GO:0005337">
    <property type="term" value="F:nucleoside transmembrane transporter activity"/>
    <property type="evidence" value="ECO:0007669"/>
    <property type="project" value="InterPro"/>
</dbReference>
<evidence type="ECO:0000259" key="9">
    <source>
        <dbReference type="Pfam" id="PF07662"/>
    </source>
</evidence>
<feature type="domain" description="Concentrative nucleoside transporter C-terminal" evidence="9">
    <location>
        <begin position="201"/>
        <end position="409"/>
    </location>
</feature>
<evidence type="ECO:0000256" key="1">
    <source>
        <dbReference type="ARBA" id="ARBA00004651"/>
    </source>
</evidence>
<evidence type="ECO:0000256" key="2">
    <source>
        <dbReference type="ARBA" id="ARBA00009033"/>
    </source>
</evidence>
<evidence type="ECO:0000313" key="11">
    <source>
        <dbReference type="EMBL" id="MBB2172760.1"/>
    </source>
</evidence>
<organism evidence="11 12">
    <name type="scientific">Gluconacetobacter asukensis</name>
    <dbReference type="NCBI Taxonomy" id="1017181"/>
    <lineage>
        <taxon>Bacteria</taxon>
        <taxon>Pseudomonadati</taxon>
        <taxon>Pseudomonadota</taxon>
        <taxon>Alphaproteobacteria</taxon>
        <taxon>Acetobacterales</taxon>
        <taxon>Acetobacteraceae</taxon>
        <taxon>Gluconacetobacter</taxon>
    </lineage>
</organism>
<keyword evidence="6 7" id="KW-0472">Membrane</keyword>
<dbReference type="EMBL" id="JABEQE010000009">
    <property type="protein sequence ID" value="MBB2172760.1"/>
    <property type="molecule type" value="Genomic_DNA"/>
</dbReference>
<dbReference type="Pfam" id="PF07662">
    <property type="entry name" value="Nucleos_tra2_C"/>
    <property type="match status" value="1"/>
</dbReference>
<keyword evidence="3" id="KW-1003">Cell membrane</keyword>
<evidence type="ECO:0000256" key="5">
    <source>
        <dbReference type="ARBA" id="ARBA00022989"/>
    </source>
</evidence>
<evidence type="ECO:0000259" key="8">
    <source>
        <dbReference type="Pfam" id="PF01773"/>
    </source>
</evidence>
<feature type="transmembrane region" description="Helical" evidence="7">
    <location>
        <begin position="256"/>
        <end position="280"/>
    </location>
</feature>
<feature type="transmembrane region" description="Helical" evidence="7">
    <location>
        <begin position="351"/>
        <end position="379"/>
    </location>
</feature>
<proteinExistence type="inferred from homology"/>
<evidence type="ECO:0000313" key="12">
    <source>
        <dbReference type="Proteomes" id="UP000577891"/>
    </source>
</evidence>
<feature type="transmembrane region" description="Helical" evidence="7">
    <location>
        <begin position="173"/>
        <end position="195"/>
    </location>
</feature>
<evidence type="ECO:0000256" key="7">
    <source>
        <dbReference type="SAM" id="Phobius"/>
    </source>
</evidence>
<reference evidence="11 12" key="1">
    <citation type="submission" date="2020-04" db="EMBL/GenBank/DDBJ databases">
        <title>Description of novel Gluconacetobacter.</title>
        <authorList>
            <person name="Sombolestani A."/>
        </authorList>
    </citation>
    <scope>NUCLEOTIDE SEQUENCE [LARGE SCALE GENOMIC DNA]</scope>
    <source>
        <strain evidence="11 12">LMG 27724</strain>
    </source>
</reference>
<feature type="transmembrane region" description="Helical" evidence="7">
    <location>
        <begin position="61"/>
        <end position="83"/>
    </location>
</feature>
<dbReference type="InterPro" id="IPR008276">
    <property type="entry name" value="C_nuclsd_transpt"/>
</dbReference>
<feature type="transmembrane region" description="Helical" evidence="7">
    <location>
        <begin position="292"/>
        <end position="311"/>
    </location>
</feature>